<feature type="signal peptide" evidence="10">
    <location>
        <begin position="1"/>
        <end position="29"/>
    </location>
</feature>
<dbReference type="PANTHER" id="PTHR47234:SF2">
    <property type="entry name" value="TONB-DEPENDENT RECEPTOR"/>
    <property type="match status" value="1"/>
</dbReference>
<evidence type="ECO:0000259" key="12">
    <source>
        <dbReference type="Pfam" id="PF07715"/>
    </source>
</evidence>
<dbReference type="Pfam" id="PF00593">
    <property type="entry name" value="TonB_dep_Rec_b-barrel"/>
    <property type="match status" value="1"/>
</dbReference>
<feature type="chain" id="PRO_5047302881" evidence="10">
    <location>
        <begin position="30"/>
        <end position="963"/>
    </location>
</feature>
<evidence type="ECO:0000256" key="3">
    <source>
        <dbReference type="ARBA" id="ARBA00022452"/>
    </source>
</evidence>
<evidence type="ECO:0000256" key="4">
    <source>
        <dbReference type="ARBA" id="ARBA00022692"/>
    </source>
</evidence>
<evidence type="ECO:0000256" key="5">
    <source>
        <dbReference type="ARBA" id="ARBA00023077"/>
    </source>
</evidence>
<evidence type="ECO:0000256" key="8">
    <source>
        <dbReference type="PROSITE-ProRule" id="PRU01360"/>
    </source>
</evidence>
<evidence type="ECO:0000256" key="1">
    <source>
        <dbReference type="ARBA" id="ARBA00004571"/>
    </source>
</evidence>
<dbReference type="PROSITE" id="PS52016">
    <property type="entry name" value="TONB_DEPENDENT_REC_3"/>
    <property type="match status" value="1"/>
</dbReference>
<dbReference type="InterPro" id="IPR000531">
    <property type="entry name" value="Beta-barrel_TonB"/>
</dbReference>
<dbReference type="InterPro" id="IPR036942">
    <property type="entry name" value="Beta-barrel_TonB_sf"/>
</dbReference>
<evidence type="ECO:0000256" key="7">
    <source>
        <dbReference type="ARBA" id="ARBA00023237"/>
    </source>
</evidence>
<keyword evidence="6 8" id="KW-0472">Membrane</keyword>
<keyword evidence="2 8" id="KW-0813">Transport</keyword>
<dbReference type="RefSeq" id="WP_109862421.1">
    <property type="nucleotide sequence ID" value="NZ_JBHRTS010000008.1"/>
</dbReference>
<sequence length="963" mass="103986">MKNKFNRNRLYQAMCLTVACVFTTPAVLAQDDSVEELGKVQVTGSRIRQSQIEGIEPTQTITREDIDRSGLTSVGDILQQLTQSGSAINTRFNSSGNFGFPSNGGGIGAGSTQVDMRHLDSSRVLVLVDGLRWVAGSSASGVSNAVDMNTIPVGIIERIDILKDGASSIYGADAIAGVVNIITKSDMQGGQARVYAGAFDEGDGETGSFDLTVGTQTDKINMIFNVGYTDQQEVSAADRVLSAFPKPFTGVTRGSSGTPQGRFLLTDINGNSINCTVNDGVTGVPFFDPASPCSGDDYHPFTDNDRFNYAQFNYYVTPSKRSNIFGQVDVELSDNISWHMKGVYNNRKSTNQAAPEPIFIGPFAEAGAIADNIIIDSTNPYNPFGIDVFSDGFGFIGRRPLEAGPRIFNQDVDTFYFSTGLEGSFNAADRSWYWDINGVYGKNQASQRKTGALNIARIATALGPLDDCLATPGCVPLNIFGGQGSGGGTITPDMLNYISFIQSDNSEQELTDFTANISGDLVELPAGPLSVAVGYEYRKKSGFFQPDPIVVAGESNGVPASPTSGEFSVDEFFAEFLIPILADKEYAKLFDVSLAFRSSDYSTSGSDTTGKVGFKYMPTDNLLFRGTFAEGLRAPSIGELFGTQARFDAQLNDPCNSDVNGVVPSLPGCAGIPAGYQQTNPQISTVTGGNPNLTPEEAETLTLGVVYSPQWADDTSWSSSLDFEVTYYDIEVDGAIQAVDAQFILNRCAQDPNYVLCSSFGRDSFGNIENFSTQLTNIGGIETNGVDVNVTWTSPQYDWGFIQANWNNSFVNQFDELNPANTASGFAPRDLDGIEVNDSGIPNWNSNLYTTFNVRDWKFIWGTRHISGLREACSDFLDGSPNGLAELGLCSDPANRSNRLGSTTYHDIQVIFPEWNRVQFEAGINNVTDKQPPACFSCSLNGYDPSTYDGEGQFGYVRATIDF</sequence>
<accession>A0ABV7JE74</accession>
<comment type="subcellular location">
    <subcellularLocation>
        <location evidence="1 8">Cell outer membrane</location>
        <topology evidence="1 8">Multi-pass membrane protein</topology>
    </subcellularLocation>
</comment>
<dbReference type="Gene3D" id="2.170.130.10">
    <property type="entry name" value="TonB-dependent receptor, plug domain"/>
    <property type="match status" value="1"/>
</dbReference>
<dbReference type="PROSITE" id="PS51257">
    <property type="entry name" value="PROKAR_LIPOPROTEIN"/>
    <property type="match status" value="1"/>
</dbReference>
<evidence type="ECO:0000256" key="6">
    <source>
        <dbReference type="ARBA" id="ARBA00023136"/>
    </source>
</evidence>
<dbReference type="InterPro" id="IPR039426">
    <property type="entry name" value="TonB-dep_rcpt-like"/>
</dbReference>
<evidence type="ECO:0000256" key="9">
    <source>
        <dbReference type="RuleBase" id="RU003357"/>
    </source>
</evidence>
<dbReference type="Proteomes" id="UP001595533">
    <property type="component" value="Unassembled WGS sequence"/>
</dbReference>
<comment type="similarity">
    <text evidence="8 9">Belongs to the TonB-dependent receptor family.</text>
</comment>
<keyword evidence="3 8" id="KW-1134">Transmembrane beta strand</keyword>
<evidence type="ECO:0000256" key="2">
    <source>
        <dbReference type="ARBA" id="ARBA00022448"/>
    </source>
</evidence>
<protein>
    <submittedName>
        <fullName evidence="13">TonB-dependent receptor domain-containing protein</fullName>
    </submittedName>
</protein>
<gene>
    <name evidence="13" type="ORF">ACFODZ_14100</name>
</gene>
<keyword evidence="5 9" id="KW-0798">TonB box</keyword>
<keyword evidence="13" id="KW-0675">Receptor</keyword>
<dbReference type="PANTHER" id="PTHR47234">
    <property type="match status" value="1"/>
</dbReference>
<keyword evidence="4 8" id="KW-0812">Transmembrane</keyword>
<proteinExistence type="inferred from homology"/>
<dbReference type="InterPro" id="IPR037066">
    <property type="entry name" value="Plug_dom_sf"/>
</dbReference>
<evidence type="ECO:0000313" key="13">
    <source>
        <dbReference type="EMBL" id="MFC3195382.1"/>
    </source>
</evidence>
<name>A0ABV7JE74_9GAMM</name>
<feature type="domain" description="TonB-dependent receptor plug" evidence="12">
    <location>
        <begin position="56"/>
        <end position="178"/>
    </location>
</feature>
<dbReference type="EMBL" id="JBHRTS010000008">
    <property type="protein sequence ID" value="MFC3195382.1"/>
    <property type="molecule type" value="Genomic_DNA"/>
</dbReference>
<dbReference type="InterPro" id="IPR012910">
    <property type="entry name" value="Plug_dom"/>
</dbReference>
<keyword evidence="7 8" id="KW-0998">Cell outer membrane</keyword>
<reference evidence="14" key="1">
    <citation type="journal article" date="2019" name="Int. J. Syst. Evol. Microbiol.">
        <title>The Global Catalogue of Microorganisms (GCM) 10K type strain sequencing project: providing services to taxonomists for standard genome sequencing and annotation.</title>
        <authorList>
            <consortium name="The Broad Institute Genomics Platform"/>
            <consortium name="The Broad Institute Genome Sequencing Center for Infectious Disease"/>
            <person name="Wu L."/>
            <person name="Ma J."/>
        </authorList>
    </citation>
    <scope>NUCLEOTIDE SEQUENCE [LARGE SCALE GENOMIC DNA]</scope>
    <source>
        <strain evidence="14">KCTC 42953</strain>
    </source>
</reference>
<evidence type="ECO:0000256" key="10">
    <source>
        <dbReference type="SAM" id="SignalP"/>
    </source>
</evidence>
<evidence type="ECO:0000259" key="11">
    <source>
        <dbReference type="Pfam" id="PF00593"/>
    </source>
</evidence>
<dbReference type="Gene3D" id="2.40.170.20">
    <property type="entry name" value="TonB-dependent receptor, beta-barrel domain"/>
    <property type="match status" value="1"/>
</dbReference>
<feature type="domain" description="TonB-dependent receptor-like beta-barrel" evidence="11">
    <location>
        <begin position="382"/>
        <end position="927"/>
    </location>
</feature>
<keyword evidence="10" id="KW-0732">Signal</keyword>
<dbReference type="SUPFAM" id="SSF56935">
    <property type="entry name" value="Porins"/>
    <property type="match status" value="1"/>
</dbReference>
<evidence type="ECO:0000313" key="14">
    <source>
        <dbReference type="Proteomes" id="UP001595533"/>
    </source>
</evidence>
<dbReference type="Pfam" id="PF07715">
    <property type="entry name" value="Plug"/>
    <property type="match status" value="1"/>
</dbReference>
<organism evidence="13 14">
    <name type="scientific">Marinicella sediminis</name>
    <dbReference type="NCBI Taxonomy" id="1792834"/>
    <lineage>
        <taxon>Bacteria</taxon>
        <taxon>Pseudomonadati</taxon>
        <taxon>Pseudomonadota</taxon>
        <taxon>Gammaproteobacteria</taxon>
        <taxon>Lysobacterales</taxon>
        <taxon>Marinicellaceae</taxon>
        <taxon>Marinicella</taxon>
    </lineage>
</organism>
<keyword evidence="14" id="KW-1185">Reference proteome</keyword>
<comment type="caution">
    <text evidence="13">The sequence shown here is derived from an EMBL/GenBank/DDBJ whole genome shotgun (WGS) entry which is preliminary data.</text>
</comment>